<gene>
    <name evidence="1" type="ORF">V474_04875</name>
</gene>
<evidence type="ECO:0000313" key="1">
    <source>
        <dbReference type="EMBL" id="KMS51177.1"/>
    </source>
</evidence>
<name>A0A0J7XHC0_9SPHN</name>
<dbReference type="PATRIC" id="fig|1114963.3.peg.4614"/>
<evidence type="ECO:0000313" key="2">
    <source>
        <dbReference type="Proteomes" id="UP000052268"/>
    </source>
</evidence>
<dbReference type="AlphaFoldDB" id="A0A0J7XHC0"/>
<accession>A0A0J7XHC0</accession>
<proteinExistence type="predicted"/>
<dbReference type="Proteomes" id="UP000052268">
    <property type="component" value="Unassembled WGS sequence"/>
</dbReference>
<organism evidence="1 2">
    <name type="scientific">Novosphingobium barchaimii LL02</name>
    <dbReference type="NCBI Taxonomy" id="1114963"/>
    <lineage>
        <taxon>Bacteria</taxon>
        <taxon>Pseudomonadati</taxon>
        <taxon>Pseudomonadota</taxon>
        <taxon>Alphaproteobacteria</taxon>
        <taxon>Sphingomonadales</taxon>
        <taxon>Sphingomonadaceae</taxon>
        <taxon>Novosphingobium</taxon>
    </lineage>
</organism>
<reference evidence="1 2" key="1">
    <citation type="journal article" date="2015" name="G3 (Bethesda)">
        <title>Insights into Ongoing Evolution of the Hexachlorocyclohexane Catabolic Pathway from Comparative Genomics of Ten Sphingomonadaceae Strains.</title>
        <authorList>
            <person name="Pearce S.L."/>
            <person name="Oakeshott J.G."/>
            <person name="Pandey G."/>
        </authorList>
    </citation>
    <scope>NUCLEOTIDE SEQUENCE [LARGE SCALE GENOMIC DNA]</scope>
    <source>
        <strain evidence="1 2">LL02</strain>
    </source>
</reference>
<protein>
    <submittedName>
        <fullName evidence="1">Uncharacterized protein</fullName>
    </submittedName>
</protein>
<keyword evidence="2" id="KW-1185">Reference proteome</keyword>
<dbReference type="RefSeq" id="WP_059153353.1">
    <property type="nucleotide sequence ID" value="NZ_KQ130459.1"/>
</dbReference>
<comment type="caution">
    <text evidence="1">The sequence shown here is derived from an EMBL/GenBank/DDBJ whole genome shotgun (WGS) entry which is preliminary data.</text>
</comment>
<dbReference type="EMBL" id="JACU01000013">
    <property type="protein sequence ID" value="KMS51177.1"/>
    <property type="molecule type" value="Genomic_DNA"/>
</dbReference>
<sequence length="372" mass="39785">MEDKNTDFAFAEARAMLALGRLDGALEHCPPNVQRIFAAQILRGTLVGALRQEGHLFTEARFHAWFAGLTTLSEMPSRHASAPRALCEGILIELAHASWAPLADIALQLKPALLAPHDLQSQGDNARTHAAIEDARALVDRHSPKPQPLPFASLSRLYDAVAGSLRFAPADRQFSPIALAGRRFSVERPAPSSPRWAIEMQYGEWLRSAGTLRCALPFTGLIRMDVLAADDPGTARTSRADALHTVASNMFQQLGEATRLALECSERLSGQRTTSRAPALFELLGGFGPLRSAQIESALGATRIGVRGMVAILEDRGMIAHSTIAGSHLHALAASGSTGPDKDIASAFTVKALDDFEASLAHIDELLAGSGN</sequence>